<keyword evidence="2" id="KW-1185">Reference proteome</keyword>
<evidence type="ECO:0000313" key="2">
    <source>
        <dbReference type="Proteomes" id="UP000377595"/>
    </source>
</evidence>
<dbReference type="EMBL" id="BLAF01000008">
    <property type="protein sequence ID" value="GES18572.1"/>
    <property type="molecule type" value="Genomic_DNA"/>
</dbReference>
<reference evidence="1 2" key="1">
    <citation type="submission" date="2019-10" db="EMBL/GenBank/DDBJ databases">
        <title>Whole genome shotgun sequence of Acrocarpospora pleiomorpha NBRC 16267.</title>
        <authorList>
            <person name="Ichikawa N."/>
            <person name="Kimura A."/>
            <person name="Kitahashi Y."/>
            <person name="Komaki H."/>
            <person name="Oguchi A."/>
        </authorList>
    </citation>
    <scope>NUCLEOTIDE SEQUENCE [LARGE SCALE GENOMIC DNA]</scope>
    <source>
        <strain evidence="1 2">NBRC 16267</strain>
    </source>
</reference>
<sequence length="85" mass="8812">MLWANGQLLKITTWLKVRTSILMQVGKARSADVACSEDVAALGIAAEVADAGVPVAKVTAPAAQIPAAIAAIRVILPIVVSFEMK</sequence>
<evidence type="ECO:0000313" key="1">
    <source>
        <dbReference type="EMBL" id="GES18572.1"/>
    </source>
</evidence>
<organism evidence="1 2">
    <name type="scientific">Acrocarpospora pleiomorpha</name>
    <dbReference type="NCBI Taxonomy" id="90975"/>
    <lineage>
        <taxon>Bacteria</taxon>
        <taxon>Bacillati</taxon>
        <taxon>Actinomycetota</taxon>
        <taxon>Actinomycetes</taxon>
        <taxon>Streptosporangiales</taxon>
        <taxon>Streptosporangiaceae</taxon>
        <taxon>Acrocarpospora</taxon>
    </lineage>
</organism>
<dbReference type="Proteomes" id="UP000377595">
    <property type="component" value="Unassembled WGS sequence"/>
</dbReference>
<gene>
    <name evidence="1" type="ORF">Aple_014670</name>
</gene>
<protein>
    <submittedName>
        <fullName evidence="1">Uncharacterized protein</fullName>
    </submittedName>
</protein>
<dbReference type="AlphaFoldDB" id="A0A5M3XCS7"/>
<comment type="caution">
    <text evidence="1">The sequence shown here is derived from an EMBL/GenBank/DDBJ whole genome shotgun (WGS) entry which is preliminary data.</text>
</comment>
<accession>A0A5M3XCS7</accession>
<proteinExistence type="predicted"/>
<name>A0A5M3XCS7_9ACTN</name>